<proteinExistence type="predicted"/>
<evidence type="ECO:0000313" key="5">
    <source>
        <dbReference type="EMBL" id="CAB0028513.1"/>
    </source>
</evidence>
<dbReference type="InterPro" id="IPR011330">
    <property type="entry name" value="Glyco_hydro/deAcase_b/a-brl"/>
</dbReference>
<dbReference type="PANTHER" id="PTHR45985">
    <property type="match status" value="1"/>
</dbReference>
<keyword evidence="3" id="KW-0472">Membrane</keyword>
<dbReference type="SMART" id="SM00192">
    <property type="entry name" value="LDLa"/>
    <property type="match status" value="1"/>
</dbReference>
<evidence type="ECO:0000259" key="4">
    <source>
        <dbReference type="PROSITE" id="PS50940"/>
    </source>
</evidence>
<evidence type="ECO:0000256" key="3">
    <source>
        <dbReference type="SAM" id="Phobius"/>
    </source>
</evidence>
<feature type="disulfide bond" evidence="2">
    <location>
        <begin position="154"/>
        <end position="172"/>
    </location>
</feature>
<dbReference type="Gene3D" id="2.170.140.10">
    <property type="entry name" value="Chitin binding domain"/>
    <property type="match status" value="1"/>
</dbReference>
<reference evidence="5 6" key="1">
    <citation type="submission" date="2020-02" db="EMBL/GenBank/DDBJ databases">
        <authorList>
            <person name="Ferguson B K."/>
        </authorList>
    </citation>
    <scope>NUCLEOTIDE SEQUENCE [LARGE SCALE GENOMIC DNA]</scope>
</reference>
<dbReference type="GO" id="GO:0016787">
    <property type="term" value="F:hydrolase activity"/>
    <property type="evidence" value="ECO:0007669"/>
    <property type="project" value="UniProtKB-ARBA"/>
</dbReference>
<dbReference type="CDD" id="cd00112">
    <property type="entry name" value="LDLa"/>
    <property type="match status" value="1"/>
</dbReference>
<sequence length="555" mass="63879">MCSYTRAINCFYARAIAIGRFENYDYNIMSEVLIVLIMLFGNIVEVILILHTIKVNSKEPTATRAPCLGDSQFYRNPRTAQHLLWTAAECSKYYLCLDEEVFEFKCSQGLLFDVTRQICDFKTNIDNCDVILADEEPTKQQAENGSCDEGSTACGDGSCLATHYFCDGNPDCPDASDEAWCENRSDVNGALPCDRSRCKLPHCWCSEDGTDIPGNLTSPEIPQMITLSFEDAVNPDNFDSFIKMFTDDRKNPNGCPIRATFFVSHQYTNYRDVQHLWNLGHEIAIHSVTHRGPEDWWMQNATVEDWFDEMVGEANIINRFAGVRMQDIKGMRVPYLRVGWNRQFLMMTEFGFVYDSSIVAPPSSHPIWPYTLDYQAPHVCAETGQMCPTRSYPGIWEIPINPLLVGDQNCQTFESCSMDLTEDEIYGTLMNNFKMHYSSNRAPLGLHFSTAWIKNSKNFLALSKFVEDVLRLPDVYFVTNQQILEWMRHPRKLESLRAFGPWHCYNKKLDTHEIACDLPNLCKLPSRVLKTHRYLQTCFDCPKQYPWLRNEFGHE</sequence>
<dbReference type="SMART" id="SM00494">
    <property type="entry name" value="ChtBD2"/>
    <property type="match status" value="1"/>
</dbReference>
<dbReference type="PROSITE" id="PS50068">
    <property type="entry name" value="LDLRA_2"/>
    <property type="match status" value="1"/>
</dbReference>
<dbReference type="GO" id="GO:0008061">
    <property type="term" value="F:chitin binding"/>
    <property type="evidence" value="ECO:0007669"/>
    <property type="project" value="InterPro"/>
</dbReference>
<feature type="disulfide bond" evidence="2">
    <location>
        <begin position="147"/>
        <end position="159"/>
    </location>
</feature>
<dbReference type="InterPro" id="IPR002172">
    <property type="entry name" value="LDrepeatLR_classA_rpt"/>
</dbReference>
<dbReference type="InterPro" id="IPR036508">
    <property type="entry name" value="Chitin-bd_dom_sf"/>
</dbReference>
<protein>
    <recommendedName>
        <fullName evidence="4">Chitin-binding type-2 domain-containing protein</fullName>
    </recommendedName>
</protein>
<feature type="disulfide bond" evidence="2">
    <location>
        <begin position="166"/>
        <end position="181"/>
    </location>
</feature>
<dbReference type="InterPro" id="IPR002557">
    <property type="entry name" value="Chitin-bd_dom"/>
</dbReference>
<dbReference type="SUPFAM" id="SSF57625">
    <property type="entry name" value="Invertebrate chitin-binding proteins"/>
    <property type="match status" value="1"/>
</dbReference>
<dbReference type="Proteomes" id="UP000479190">
    <property type="component" value="Unassembled WGS sequence"/>
</dbReference>
<keyword evidence="6" id="KW-1185">Reference proteome</keyword>
<dbReference type="GO" id="GO:0005576">
    <property type="term" value="C:extracellular region"/>
    <property type="evidence" value="ECO:0007669"/>
    <property type="project" value="InterPro"/>
</dbReference>
<dbReference type="Pfam" id="PF00057">
    <property type="entry name" value="Ldl_recept_a"/>
    <property type="match status" value="1"/>
</dbReference>
<dbReference type="SUPFAM" id="SSF57424">
    <property type="entry name" value="LDL receptor-like module"/>
    <property type="match status" value="1"/>
</dbReference>
<dbReference type="AlphaFoldDB" id="A0A6H5HZS9"/>
<dbReference type="Pfam" id="PF01607">
    <property type="entry name" value="CBM_14"/>
    <property type="match status" value="1"/>
</dbReference>
<dbReference type="InterPro" id="IPR052740">
    <property type="entry name" value="CE4"/>
</dbReference>
<dbReference type="PROSITE" id="PS50940">
    <property type="entry name" value="CHIT_BIND_II"/>
    <property type="match status" value="1"/>
</dbReference>
<feature type="domain" description="Chitin-binding type-2" evidence="4">
    <location>
        <begin position="64"/>
        <end position="130"/>
    </location>
</feature>
<evidence type="ECO:0000313" key="6">
    <source>
        <dbReference type="Proteomes" id="UP000479190"/>
    </source>
</evidence>
<accession>A0A6H5HZS9</accession>
<dbReference type="GO" id="GO:0005975">
    <property type="term" value="P:carbohydrate metabolic process"/>
    <property type="evidence" value="ECO:0007669"/>
    <property type="project" value="InterPro"/>
</dbReference>
<feature type="transmembrane region" description="Helical" evidence="3">
    <location>
        <begin position="32"/>
        <end position="50"/>
    </location>
</feature>
<dbReference type="SUPFAM" id="SSF88713">
    <property type="entry name" value="Glycoside hydrolase/deacetylase"/>
    <property type="match status" value="1"/>
</dbReference>
<dbReference type="EMBL" id="CADCXV010000158">
    <property type="protein sequence ID" value="CAB0028513.1"/>
    <property type="molecule type" value="Genomic_DNA"/>
</dbReference>
<dbReference type="Gene3D" id="3.20.20.370">
    <property type="entry name" value="Glycoside hydrolase/deacetylase"/>
    <property type="match status" value="1"/>
</dbReference>
<keyword evidence="3" id="KW-0812">Transmembrane</keyword>
<dbReference type="Gene3D" id="4.10.400.10">
    <property type="entry name" value="Low-density Lipoprotein Receptor"/>
    <property type="match status" value="1"/>
</dbReference>
<evidence type="ECO:0000256" key="1">
    <source>
        <dbReference type="ARBA" id="ARBA00023157"/>
    </source>
</evidence>
<organism evidence="5 6">
    <name type="scientific">Trichogramma brassicae</name>
    <dbReference type="NCBI Taxonomy" id="86971"/>
    <lineage>
        <taxon>Eukaryota</taxon>
        <taxon>Metazoa</taxon>
        <taxon>Ecdysozoa</taxon>
        <taxon>Arthropoda</taxon>
        <taxon>Hexapoda</taxon>
        <taxon>Insecta</taxon>
        <taxon>Pterygota</taxon>
        <taxon>Neoptera</taxon>
        <taxon>Endopterygota</taxon>
        <taxon>Hymenoptera</taxon>
        <taxon>Apocrita</taxon>
        <taxon>Proctotrupomorpha</taxon>
        <taxon>Chalcidoidea</taxon>
        <taxon>Trichogrammatidae</taxon>
        <taxon>Trichogramma</taxon>
    </lineage>
</organism>
<name>A0A6H5HZS9_9HYME</name>
<dbReference type="PROSITE" id="PS01209">
    <property type="entry name" value="LDLRA_1"/>
    <property type="match status" value="1"/>
</dbReference>
<keyword evidence="3" id="KW-1133">Transmembrane helix</keyword>
<dbReference type="PANTHER" id="PTHR45985:SF5">
    <property type="entry name" value="CHITIN AND LDLR BINDING DEACETYLASE 3"/>
    <property type="match status" value="1"/>
</dbReference>
<gene>
    <name evidence="5" type="ORF">TBRA_LOCUS669</name>
</gene>
<keyword evidence="1 2" id="KW-1015">Disulfide bond</keyword>
<dbReference type="OrthoDB" id="504708at2759"/>
<evidence type="ECO:0000256" key="2">
    <source>
        <dbReference type="PROSITE-ProRule" id="PRU00124"/>
    </source>
</evidence>
<dbReference type="InterPro" id="IPR036055">
    <property type="entry name" value="LDL_receptor-like_sf"/>
</dbReference>
<dbReference type="InterPro" id="IPR023415">
    <property type="entry name" value="LDLR_class-A_CS"/>
</dbReference>